<protein>
    <submittedName>
        <fullName evidence="2">Uncharacterized protein</fullName>
    </submittedName>
</protein>
<dbReference type="EMBL" id="JAIWYP010000014">
    <property type="protein sequence ID" value="KAH3710972.1"/>
    <property type="molecule type" value="Genomic_DNA"/>
</dbReference>
<name>A0A9D4BVN9_DREPO</name>
<dbReference type="AlphaFoldDB" id="A0A9D4BVN9"/>
<feature type="compositionally biased region" description="Acidic residues" evidence="1">
    <location>
        <begin position="12"/>
        <end position="24"/>
    </location>
</feature>
<reference evidence="2" key="2">
    <citation type="submission" date="2020-11" db="EMBL/GenBank/DDBJ databases">
        <authorList>
            <person name="McCartney M.A."/>
            <person name="Auch B."/>
            <person name="Kono T."/>
            <person name="Mallez S."/>
            <person name="Becker A."/>
            <person name="Gohl D.M."/>
            <person name="Silverstein K.A.T."/>
            <person name="Koren S."/>
            <person name="Bechman K.B."/>
            <person name="Herman A."/>
            <person name="Abrahante J.E."/>
            <person name="Garbe J."/>
        </authorList>
    </citation>
    <scope>NUCLEOTIDE SEQUENCE</scope>
    <source>
        <strain evidence="2">Duluth1</strain>
        <tissue evidence="2">Whole animal</tissue>
    </source>
</reference>
<gene>
    <name evidence="2" type="ORF">DPMN_070470</name>
</gene>
<reference evidence="2" key="1">
    <citation type="journal article" date="2019" name="bioRxiv">
        <title>The Genome of the Zebra Mussel, Dreissena polymorpha: A Resource for Invasive Species Research.</title>
        <authorList>
            <person name="McCartney M.A."/>
            <person name="Auch B."/>
            <person name="Kono T."/>
            <person name="Mallez S."/>
            <person name="Zhang Y."/>
            <person name="Obille A."/>
            <person name="Becker A."/>
            <person name="Abrahante J.E."/>
            <person name="Garbe J."/>
            <person name="Badalamenti J.P."/>
            <person name="Herman A."/>
            <person name="Mangelson H."/>
            <person name="Liachko I."/>
            <person name="Sullivan S."/>
            <person name="Sone E.D."/>
            <person name="Koren S."/>
            <person name="Silverstein K.A.T."/>
            <person name="Beckman K.B."/>
            <person name="Gohl D.M."/>
        </authorList>
    </citation>
    <scope>NUCLEOTIDE SEQUENCE</scope>
    <source>
        <strain evidence="2">Duluth1</strain>
        <tissue evidence="2">Whole animal</tissue>
    </source>
</reference>
<evidence type="ECO:0000313" key="2">
    <source>
        <dbReference type="EMBL" id="KAH3710972.1"/>
    </source>
</evidence>
<keyword evidence="3" id="KW-1185">Reference proteome</keyword>
<feature type="compositionally biased region" description="Basic and acidic residues" evidence="1">
    <location>
        <begin position="85"/>
        <end position="100"/>
    </location>
</feature>
<proteinExistence type="predicted"/>
<evidence type="ECO:0000313" key="3">
    <source>
        <dbReference type="Proteomes" id="UP000828390"/>
    </source>
</evidence>
<dbReference type="Proteomes" id="UP000828390">
    <property type="component" value="Unassembled WGS sequence"/>
</dbReference>
<organism evidence="2 3">
    <name type="scientific">Dreissena polymorpha</name>
    <name type="common">Zebra mussel</name>
    <name type="synonym">Mytilus polymorpha</name>
    <dbReference type="NCBI Taxonomy" id="45954"/>
    <lineage>
        <taxon>Eukaryota</taxon>
        <taxon>Metazoa</taxon>
        <taxon>Spiralia</taxon>
        <taxon>Lophotrochozoa</taxon>
        <taxon>Mollusca</taxon>
        <taxon>Bivalvia</taxon>
        <taxon>Autobranchia</taxon>
        <taxon>Heteroconchia</taxon>
        <taxon>Euheterodonta</taxon>
        <taxon>Imparidentia</taxon>
        <taxon>Neoheterodontei</taxon>
        <taxon>Myida</taxon>
        <taxon>Dreissenoidea</taxon>
        <taxon>Dreissenidae</taxon>
        <taxon>Dreissena</taxon>
    </lineage>
</organism>
<comment type="caution">
    <text evidence="2">The sequence shown here is derived from an EMBL/GenBank/DDBJ whole genome shotgun (WGS) entry which is preliminary data.</text>
</comment>
<evidence type="ECO:0000256" key="1">
    <source>
        <dbReference type="SAM" id="MobiDB-lite"/>
    </source>
</evidence>
<accession>A0A9D4BVN9</accession>
<feature type="region of interest" description="Disordered" evidence="1">
    <location>
        <begin position="51"/>
        <end position="100"/>
    </location>
</feature>
<feature type="region of interest" description="Disordered" evidence="1">
    <location>
        <begin position="1"/>
        <end position="25"/>
    </location>
</feature>
<feature type="compositionally biased region" description="Basic residues" evidence="1">
    <location>
        <begin position="70"/>
        <end position="84"/>
    </location>
</feature>
<sequence length="100" mass="11511">MMKRASINKEEEYQEVTDDPDDDIPLAKLAKTFGSTSTIEDYISIDSNLQATDHGHSRQPHSVRPSRYGNKGRRCNIIRRRRDHSKSTTEDVREVSHSCH</sequence>